<dbReference type="GeneID" id="33557705"/>
<comment type="caution">
    <text evidence="3">The sequence shown here is derived from an EMBL/GenBank/DDBJ whole genome shotgun (WGS) entry which is preliminary data.</text>
</comment>
<feature type="region of interest" description="Disordered" evidence="1">
    <location>
        <begin position="37"/>
        <end position="98"/>
    </location>
</feature>
<dbReference type="OrthoDB" id="8048523at2759"/>
<feature type="compositionally biased region" description="Polar residues" evidence="1">
    <location>
        <begin position="69"/>
        <end position="80"/>
    </location>
</feature>
<dbReference type="InterPro" id="IPR024964">
    <property type="entry name" value="CTLH/CRA"/>
</dbReference>
<reference evidence="3 4" key="1">
    <citation type="submission" date="2017-03" db="EMBL/GenBank/DDBJ databases">
        <title>Widespread Adenine N6-methylation of Active Genes in Fungi.</title>
        <authorList>
            <consortium name="DOE Joint Genome Institute"/>
            <person name="Mondo S.J."/>
            <person name="Dannebaum R.O."/>
            <person name="Kuo R.C."/>
            <person name="Louie K.B."/>
            <person name="Bewick A.J."/>
            <person name="Labutti K."/>
            <person name="Haridas S."/>
            <person name="Kuo A."/>
            <person name="Salamov A."/>
            <person name="Ahrendt S.R."/>
            <person name="Lau R."/>
            <person name="Bowen B.P."/>
            <person name="Lipzen A."/>
            <person name="Sullivan W."/>
            <person name="Andreopoulos W.B."/>
            <person name="Clum A."/>
            <person name="Lindquist E."/>
            <person name="Daum C."/>
            <person name="Northen T.R."/>
            <person name="Ramamoorthy G."/>
            <person name="Schmitz R.J."/>
            <person name="Gryganskyi A."/>
            <person name="Culley D."/>
            <person name="Magnuson J."/>
            <person name="James T.Y."/>
            <person name="O'Malley M.A."/>
            <person name="Stajich J.E."/>
            <person name="Spatafora J.W."/>
            <person name="Visel A."/>
            <person name="Grigoriev I.V."/>
        </authorList>
    </citation>
    <scope>NUCLEOTIDE SEQUENCE [LARGE SCALE GENOMIC DNA]</scope>
    <source>
        <strain evidence="3 4">NRRL Y-17943</strain>
    </source>
</reference>
<name>A0A1Y1UEZ9_9TREE</name>
<feature type="domain" description="CRA" evidence="2">
    <location>
        <begin position="297"/>
        <end position="397"/>
    </location>
</feature>
<feature type="region of interest" description="Disordered" evidence="1">
    <location>
        <begin position="144"/>
        <end position="224"/>
    </location>
</feature>
<dbReference type="AlphaFoldDB" id="A0A1Y1UEZ9"/>
<feature type="compositionally biased region" description="Low complexity" evidence="1">
    <location>
        <begin position="156"/>
        <end position="180"/>
    </location>
</feature>
<accession>A0A1Y1UEZ9</accession>
<dbReference type="InterPro" id="IPR013144">
    <property type="entry name" value="CRA_dom"/>
</dbReference>
<dbReference type="Pfam" id="PF10607">
    <property type="entry name" value="CTLH"/>
    <property type="match status" value="1"/>
</dbReference>
<dbReference type="EMBL" id="NBSH01000007">
    <property type="protein sequence ID" value="ORX36588.1"/>
    <property type="molecule type" value="Genomic_DNA"/>
</dbReference>
<evidence type="ECO:0000313" key="4">
    <source>
        <dbReference type="Proteomes" id="UP000193218"/>
    </source>
</evidence>
<dbReference type="SMART" id="SM00757">
    <property type="entry name" value="CRA"/>
    <property type="match status" value="1"/>
</dbReference>
<dbReference type="RefSeq" id="XP_021870657.1">
    <property type="nucleotide sequence ID" value="XM_022015896.1"/>
</dbReference>
<gene>
    <name evidence="3" type="ORF">BD324DRAFT_626440</name>
</gene>
<dbReference type="Proteomes" id="UP000193218">
    <property type="component" value="Unassembled WGS sequence"/>
</dbReference>
<organism evidence="3 4">
    <name type="scientific">Kockovaella imperatae</name>
    <dbReference type="NCBI Taxonomy" id="4999"/>
    <lineage>
        <taxon>Eukaryota</taxon>
        <taxon>Fungi</taxon>
        <taxon>Dikarya</taxon>
        <taxon>Basidiomycota</taxon>
        <taxon>Agaricomycotina</taxon>
        <taxon>Tremellomycetes</taxon>
        <taxon>Tremellales</taxon>
        <taxon>Cuniculitremaceae</taxon>
        <taxon>Kockovaella</taxon>
    </lineage>
</organism>
<evidence type="ECO:0000313" key="3">
    <source>
        <dbReference type="EMBL" id="ORX36588.1"/>
    </source>
</evidence>
<dbReference type="InParanoid" id="A0A1Y1UEZ9"/>
<feature type="compositionally biased region" description="Low complexity" evidence="1">
    <location>
        <begin position="200"/>
        <end position="216"/>
    </location>
</feature>
<protein>
    <submittedName>
        <fullName evidence="3">CTLH/CRA C-terminal to lish motif domain-domain-containing protein</fullName>
    </submittedName>
</protein>
<evidence type="ECO:0000259" key="2">
    <source>
        <dbReference type="SMART" id="SM00757"/>
    </source>
</evidence>
<sequence length="437" mass="45827">MAYDSKGKGKPKAPTCLHDVVVDYISNQAYSATAQALTKHQRASGHGGRTTNGSSADAGRLESEDVDMSGSTSGLPTNGDVTMDVGDVESSDGGDTPCLLSDQELESIERRRAIINYILNGAIIRAVEALNTYFPAVLDTSAPASPTTSLRPMGNPWAVSPSPSASTSSLSALPAKPAYSTTTTLGLNVPPPSGMGGTSTPGSGSISNGSSTPGSSDLTIPVFPTSTTPSHVALNLQIQQFIESFRQLAPSSPSSSTSSITSLTSSMYLPVPGTNGTTTTSNGNALGASGSGLSPKITLINALTAAQGLHTEAKKLPPEVRAVYLQEIKDVGALFAYTDPETSILKGFLDQNRRIALADQVNRAILKSQGLSTTSYLEDCARRTTAIYSIISQRGVDPRPSNWKEPETGREVLLAYWKHHVGPSAHFSLREFVGQPW</sequence>
<dbReference type="STRING" id="4999.A0A1Y1UEZ9"/>
<keyword evidence="4" id="KW-1185">Reference proteome</keyword>
<proteinExistence type="predicted"/>
<evidence type="ECO:0000256" key="1">
    <source>
        <dbReference type="SAM" id="MobiDB-lite"/>
    </source>
</evidence>